<dbReference type="Pfam" id="PF01979">
    <property type="entry name" value="Amidohydro_1"/>
    <property type="match status" value="1"/>
</dbReference>
<proteinExistence type="predicted"/>
<evidence type="ECO:0000259" key="4">
    <source>
        <dbReference type="Pfam" id="PF01979"/>
    </source>
</evidence>
<gene>
    <name evidence="5" type="primary">pyrC</name>
    <name evidence="5" type="ORF">TNCT_388991</name>
</gene>
<dbReference type="AlphaFoldDB" id="A0A8X6GQS0"/>
<dbReference type="GO" id="GO:0046872">
    <property type="term" value="F:metal ion binding"/>
    <property type="evidence" value="ECO:0007669"/>
    <property type="project" value="UniProtKB-KW"/>
</dbReference>
<dbReference type="GO" id="GO:0006145">
    <property type="term" value="P:purine nucleobase catabolic process"/>
    <property type="evidence" value="ECO:0007669"/>
    <property type="project" value="TreeGrafter"/>
</dbReference>
<evidence type="ECO:0000313" key="5">
    <source>
        <dbReference type="EMBL" id="GFR08583.1"/>
    </source>
</evidence>
<keyword evidence="2" id="KW-0479">Metal-binding</keyword>
<dbReference type="InterPro" id="IPR011059">
    <property type="entry name" value="Metal-dep_hydrolase_composite"/>
</dbReference>
<evidence type="ECO:0000256" key="1">
    <source>
        <dbReference type="ARBA" id="ARBA00001947"/>
    </source>
</evidence>
<evidence type="ECO:0000256" key="3">
    <source>
        <dbReference type="ARBA" id="ARBA00022801"/>
    </source>
</evidence>
<dbReference type="Proteomes" id="UP000887116">
    <property type="component" value="Unassembled WGS sequence"/>
</dbReference>
<accession>A0A8X6GQS0</accession>
<dbReference type="InterPro" id="IPR006680">
    <property type="entry name" value="Amidohydro-rel"/>
</dbReference>
<comment type="caution">
    <text evidence="5">The sequence shown here is derived from an EMBL/GenBank/DDBJ whole genome shotgun (WGS) entry which is preliminary data.</text>
</comment>
<protein>
    <submittedName>
        <fullName evidence="5">Dihydroorotase</fullName>
    </submittedName>
</protein>
<dbReference type="InterPro" id="IPR002195">
    <property type="entry name" value="Dihydroorotase_CS"/>
</dbReference>
<dbReference type="SUPFAM" id="SSF51556">
    <property type="entry name" value="Metallo-dependent hydrolases"/>
    <property type="match status" value="1"/>
</dbReference>
<keyword evidence="3" id="KW-0378">Hydrolase</keyword>
<comment type="cofactor">
    <cofactor evidence="1">
        <name>Zn(2+)</name>
        <dbReference type="ChEBI" id="CHEBI:29105"/>
    </cofactor>
</comment>
<sequence>MVEGLKTGVIDCIATDHAPHDRNSKDLPLENAAFGIVGLETMLPLSLELYHSGQMGLLDVLAKLTYKPADIIHVSRGRIQKNLAADLILVDLNHEWEIKTDNFASKSKNSPFDGRKVKGHVVRTVVSGKTIYSQKS</sequence>
<dbReference type="InterPro" id="IPR032466">
    <property type="entry name" value="Metal_Hydrolase"/>
</dbReference>
<dbReference type="InterPro" id="IPR050138">
    <property type="entry name" value="DHOase/Allantoinase_Hydrolase"/>
</dbReference>
<dbReference type="OrthoDB" id="1924787at2759"/>
<dbReference type="PANTHER" id="PTHR43668">
    <property type="entry name" value="ALLANTOINASE"/>
    <property type="match status" value="1"/>
</dbReference>
<organism evidence="5 6">
    <name type="scientific">Trichonephila clavata</name>
    <name type="common">Joro spider</name>
    <name type="synonym">Nephila clavata</name>
    <dbReference type="NCBI Taxonomy" id="2740835"/>
    <lineage>
        <taxon>Eukaryota</taxon>
        <taxon>Metazoa</taxon>
        <taxon>Ecdysozoa</taxon>
        <taxon>Arthropoda</taxon>
        <taxon>Chelicerata</taxon>
        <taxon>Arachnida</taxon>
        <taxon>Araneae</taxon>
        <taxon>Araneomorphae</taxon>
        <taxon>Entelegynae</taxon>
        <taxon>Araneoidea</taxon>
        <taxon>Nephilidae</taxon>
        <taxon>Trichonephila</taxon>
    </lineage>
</organism>
<feature type="domain" description="Amidohydrolase-related" evidence="4">
    <location>
        <begin position="4"/>
        <end position="130"/>
    </location>
</feature>
<dbReference type="Gene3D" id="3.20.20.140">
    <property type="entry name" value="Metal-dependent hydrolases"/>
    <property type="match status" value="1"/>
</dbReference>
<dbReference type="SUPFAM" id="SSF51338">
    <property type="entry name" value="Composite domain of metallo-dependent hydrolases"/>
    <property type="match status" value="1"/>
</dbReference>
<reference evidence="5" key="1">
    <citation type="submission" date="2020-07" db="EMBL/GenBank/DDBJ databases">
        <title>Multicomponent nature underlies the extraordinary mechanical properties of spider dragline silk.</title>
        <authorList>
            <person name="Kono N."/>
            <person name="Nakamura H."/>
            <person name="Mori M."/>
            <person name="Yoshida Y."/>
            <person name="Ohtoshi R."/>
            <person name="Malay A.D."/>
            <person name="Moran D.A.P."/>
            <person name="Tomita M."/>
            <person name="Numata K."/>
            <person name="Arakawa K."/>
        </authorList>
    </citation>
    <scope>NUCLEOTIDE SEQUENCE</scope>
</reference>
<dbReference type="EMBL" id="BMAO01016439">
    <property type="protein sequence ID" value="GFR08583.1"/>
    <property type="molecule type" value="Genomic_DNA"/>
</dbReference>
<dbReference type="GO" id="GO:0004038">
    <property type="term" value="F:allantoinase activity"/>
    <property type="evidence" value="ECO:0007669"/>
    <property type="project" value="TreeGrafter"/>
</dbReference>
<dbReference type="GO" id="GO:0005737">
    <property type="term" value="C:cytoplasm"/>
    <property type="evidence" value="ECO:0007669"/>
    <property type="project" value="TreeGrafter"/>
</dbReference>
<evidence type="ECO:0000313" key="6">
    <source>
        <dbReference type="Proteomes" id="UP000887116"/>
    </source>
</evidence>
<dbReference type="PANTHER" id="PTHR43668:SF2">
    <property type="entry name" value="ALLANTOINASE"/>
    <property type="match status" value="1"/>
</dbReference>
<name>A0A8X6GQS0_TRICU</name>
<dbReference type="PROSITE" id="PS00483">
    <property type="entry name" value="DIHYDROOROTASE_2"/>
    <property type="match status" value="1"/>
</dbReference>
<keyword evidence="6" id="KW-1185">Reference proteome</keyword>
<evidence type="ECO:0000256" key="2">
    <source>
        <dbReference type="ARBA" id="ARBA00022723"/>
    </source>
</evidence>